<evidence type="ECO:0000256" key="1">
    <source>
        <dbReference type="SAM" id="MobiDB-lite"/>
    </source>
</evidence>
<evidence type="ECO:0000259" key="2">
    <source>
        <dbReference type="Pfam" id="PF13751"/>
    </source>
</evidence>
<reference evidence="4" key="1">
    <citation type="journal article" date="2019" name="Int. J. Syst. Evol. Microbiol.">
        <title>The Global Catalogue of Microorganisms (GCM) 10K type strain sequencing project: providing services to taxonomists for standard genome sequencing and annotation.</title>
        <authorList>
            <consortium name="The Broad Institute Genomics Platform"/>
            <consortium name="The Broad Institute Genome Sequencing Center for Infectious Disease"/>
            <person name="Wu L."/>
            <person name="Ma J."/>
        </authorList>
    </citation>
    <scope>NUCLEOTIDE SEQUENCE [LARGE SCALE GENOMIC DNA]</scope>
    <source>
        <strain evidence="4">JCM 4350</strain>
    </source>
</reference>
<evidence type="ECO:0000313" key="3">
    <source>
        <dbReference type="EMBL" id="GGS61368.1"/>
    </source>
</evidence>
<comment type="caution">
    <text evidence="3">The sequence shown here is derived from an EMBL/GenBank/DDBJ whole genome shotgun (WGS) entry which is preliminary data.</text>
</comment>
<dbReference type="EMBL" id="BMSZ01000011">
    <property type="protein sequence ID" value="GGS61368.1"/>
    <property type="molecule type" value="Genomic_DNA"/>
</dbReference>
<feature type="region of interest" description="Disordered" evidence="1">
    <location>
        <begin position="56"/>
        <end position="80"/>
    </location>
</feature>
<evidence type="ECO:0000313" key="4">
    <source>
        <dbReference type="Proteomes" id="UP000659767"/>
    </source>
</evidence>
<dbReference type="Pfam" id="PF13751">
    <property type="entry name" value="DDE_Tnp_1_6"/>
    <property type="match status" value="1"/>
</dbReference>
<gene>
    <name evidence="3" type="ORF">GCM10010253_40030</name>
</gene>
<dbReference type="Proteomes" id="UP000659767">
    <property type="component" value="Unassembled WGS sequence"/>
</dbReference>
<feature type="region of interest" description="Disordered" evidence="1">
    <location>
        <begin position="1"/>
        <end position="27"/>
    </location>
</feature>
<name>A0ABQ2TC17_STRBA</name>
<keyword evidence="4" id="KW-1185">Reference proteome</keyword>
<feature type="compositionally biased region" description="Polar residues" evidence="1">
    <location>
        <begin position="56"/>
        <end position="68"/>
    </location>
</feature>
<sequence length="80" mass="8912">MLGWPSLGPGEDRGQAATDPGWQTDYRRWRPPVERAVAGLVHHGNRHLRYRGTLTNDTWHSSGSATSEQPDHDLIQLLAG</sequence>
<proteinExistence type="predicted"/>
<feature type="domain" description="Transposase DDE" evidence="2">
    <location>
        <begin position="16"/>
        <end position="60"/>
    </location>
</feature>
<organism evidence="3 4">
    <name type="scientific">Streptomyces badius</name>
    <dbReference type="NCBI Taxonomy" id="1941"/>
    <lineage>
        <taxon>Bacteria</taxon>
        <taxon>Bacillati</taxon>
        <taxon>Actinomycetota</taxon>
        <taxon>Actinomycetes</taxon>
        <taxon>Kitasatosporales</taxon>
        <taxon>Streptomycetaceae</taxon>
        <taxon>Streptomyces</taxon>
    </lineage>
</organism>
<protein>
    <recommendedName>
        <fullName evidence="2">Transposase DDE domain-containing protein</fullName>
    </recommendedName>
</protein>
<dbReference type="InterPro" id="IPR025668">
    <property type="entry name" value="Tnp_DDE_dom"/>
</dbReference>
<accession>A0ABQ2TC17</accession>